<evidence type="ECO:0000313" key="1">
    <source>
        <dbReference type="EMBL" id="HIQ81725.1"/>
    </source>
</evidence>
<dbReference type="AlphaFoldDB" id="A0A9D1CWP9"/>
<reference evidence="1" key="1">
    <citation type="submission" date="2020-10" db="EMBL/GenBank/DDBJ databases">
        <authorList>
            <person name="Gilroy R."/>
        </authorList>
    </citation>
    <scope>NUCLEOTIDE SEQUENCE</scope>
    <source>
        <strain evidence="1">ChiSjej6B24-2974</strain>
    </source>
</reference>
<evidence type="ECO:0000313" key="2">
    <source>
        <dbReference type="Proteomes" id="UP000824260"/>
    </source>
</evidence>
<comment type="caution">
    <text evidence="1">The sequence shown here is derived from an EMBL/GenBank/DDBJ whole genome shotgun (WGS) entry which is preliminary data.</text>
</comment>
<accession>A0A9D1CWP9</accession>
<name>A0A9D1CWP9_9FIRM</name>
<organism evidence="1 2">
    <name type="scientific">Candidatus Pullichristensenella stercorigallinarum</name>
    <dbReference type="NCBI Taxonomy" id="2840909"/>
    <lineage>
        <taxon>Bacteria</taxon>
        <taxon>Bacillati</taxon>
        <taxon>Bacillota</taxon>
        <taxon>Clostridia</taxon>
        <taxon>Candidatus Pullichristensenella</taxon>
    </lineage>
</organism>
<dbReference type="Proteomes" id="UP000824260">
    <property type="component" value="Unassembled WGS sequence"/>
</dbReference>
<proteinExistence type="predicted"/>
<protein>
    <submittedName>
        <fullName evidence="1">Uncharacterized protein</fullName>
    </submittedName>
</protein>
<reference evidence="1" key="2">
    <citation type="journal article" date="2021" name="PeerJ">
        <title>Extensive microbial diversity within the chicken gut microbiome revealed by metagenomics and culture.</title>
        <authorList>
            <person name="Gilroy R."/>
            <person name="Ravi A."/>
            <person name="Getino M."/>
            <person name="Pursley I."/>
            <person name="Horton D.L."/>
            <person name="Alikhan N.F."/>
            <person name="Baker D."/>
            <person name="Gharbi K."/>
            <person name="Hall N."/>
            <person name="Watson M."/>
            <person name="Adriaenssens E.M."/>
            <person name="Foster-Nyarko E."/>
            <person name="Jarju S."/>
            <person name="Secka A."/>
            <person name="Antonio M."/>
            <person name="Oren A."/>
            <person name="Chaudhuri R.R."/>
            <person name="La Ragione R."/>
            <person name="Hildebrand F."/>
            <person name="Pallen M.J."/>
        </authorList>
    </citation>
    <scope>NUCLEOTIDE SEQUENCE</scope>
    <source>
        <strain evidence="1">ChiSjej6B24-2974</strain>
    </source>
</reference>
<dbReference type="EMBL" id="DVFZ01000014">
    <property type="protein sequence ID" value="HIQ81725.1"/>
    <property type="molecule type" value="Genomic_DNA"/>
</dbReference>
<sequence length="96" mass="10621">MFLKLTEQEMTHLRAFLDASEDCEALSEREYVADLYDLDAPLSLDLVFCEEGVRIDGACLLGYDDEMQGYYIDRPVTVAEVVRRALAEAGALPGGA</sequence>
<gene>
    <name evidence="1" type="ORF">IAA52_01345</name>
</gene>